<keyword evidence="7 10" id="KW-0472">Membrane</keyword>
<dbReference type="InterPro" id="IPR003137">
    <property type="entry name" value="PA_domain"/>
</dbReference>
<evidence type="ECO:0000256" key="7">
    <source>
        <dbReference type="ARBA" id="ARBA00023136"/>
    </source>
</evidence>
<evidence type="ECO:0000256" key="8">
    <source>
        <dbReference type="PROSITE-ProRule" id="PRU00175"/>
    </source>
</evidence>
<gene>
    <name evidence="13" type="ORF">MATL_G00170270</name>
</gene>
<evidence type="ECO:0000256" key="1">
    <source>
        <dbReference type="ARBA" id="ARBA00004370"/>
    </source>
</evidence>
<comment type="caution">
    <text evidence="13">The sequence shown here is derived from an EMBL/GenBank/DDBJ whole genome shotgun (WGS) entry which is preliminary data.</text>
</comment>
<feature type="compositionally biased region" description="Polar residues" evidence="9">
    <location>
        <begin position="346"/>
        <end position="359"/>
    </location>
</feature>
<evidence type="ECO:0000256" key="3">
    <source>
        <dbReference type="ARBA" id="ARBA00022723"/>
    </source>
</evidence>
<feature type="domain" description="RING-type" evidence="12">
    <location>
        <begin position="255"/>
        <end position="296"/>
    </location>
</feature>
<dbReference type="InterPro" id="IPR051073">
    <property type="entry name" value="ZNRF3_Arkadia_E3_ligases"/>
</dbReference>
<evidence type="ECO:0000256" key="4">
    <source>
        <dbReference type="ARBA" id="ARBA00022771"/>
    </source>
</evidence>
<evidence type="ECO:0000313" key="13">
    <source>
        <dbReference type="EMBL" id="KAG7464874.1"/>
    </source>
</evidence>
<keyword evidence="14" id="KW-1185">Reference proteome</keyword>
<dbReference type="InterPro" id="IPR001841">
    <property type="entry name" value="Znf_RING"/>
</dbReference>
<keyword evidence="6 10" id="KW-1133">Transmembrane helix</keyword>
<evidence type="ECO:0000256" key="5">
    <source>
        <dbReference type="ARBA" id="ARBA00022833"/>
    </source>
</evidence>
<dbReference type="GO" id="GO:0008270">
    <property type="term" value="F:zinc ion binding"/>
    <property type="evidence" value="ECO:0007669"/>
    <property type="project" value="UniProtKB-KW"/>
</dbReference>
<keyword evidence="4 8" id="KW-0863">Zinc-finger</keyword>
<keyword evidence="11" id="KW-0732">Signal</keyword>
<evidence type="ECO:0000256" key="2">
    <source>
        <dbReference type="ARBA" id="ARBA00022692"/>
    </source>
</evidence>
<dbReference type="Pfam" id="PF13639">
    <property type="entry name" value="zf-RING_2"/>
    <property type="match status" value="1"/>
</dbReference>
<dbReference type="GO" id="GO:0016020">
    <property type="term" value="C:membrane"/>
    <property type="evidence" value="ECO:0007669"/>
    <property type="project" value="UniProtKB-SubCell"/>
</dbReference>
<keyword evidence="5" id="KW-0862">Zinc</keyword>
<sequence length="412" mass="44937">MGLQRKHMFSWLFVASTLQVSSLHLAQAAYLYTAFVNVSYVDPENTTVWQRRESGLYGQDSPKASVSGDVVLPEPIHGCETNTFYDAPSSGRGWIALIQRGHGCTFSEKINIAASNGAIAVAIFNEADTGNSVIQMAHPGTFDTVAIMIGNSWGMEIVGLVKSGIPVKMSISVGKPHGPWMSQYSLILVSASFFVVTAATVGYFIFHSARRLYRARAMMRRQKQLKAEAKKAISKLQVRTLNQGDQETGPEADTCAVCIDAYKPGDVVSILTCSHFFHKVCIEPWLLEHRTCPMCKCDILKSLGVELQPETEEAGSQVNSPQVAVVPDLNLYPTLPPMTEEDSRSEAASSGYASVQGSEDNVQQVAQTPICETVADQNAQTPDMPVVQVDVQPHYDNLGFEGDSQVPLQTRT</sequence>
<dbReference type="OrthoDB" id="5357315at2759"/>
<reference evidence="13" key="1">
    <citation type="submission" date="2021-01" db="EMBL/GenBank/DDBJ databases">
        <authorList>
            <person name="Zahm M."/>
            <person name="Roques C."/>
            <person name="Cabau C."/>
            <person name="Klopp C."/>
            <person name="Donnadieu C."/>
            <person name="Jouanno E."/>
            <person name="Lampietro C."/>
            <person name="Louis A."/>
            <person name="Herpin A."/>
            <person name="Echchiki A."/>
            <person name="Berthelot C."/>
            <person name="Parey E."/>
            <person name="Roest-Crollius H."/>
            <person name="Braasch I."/>
            <person name="Postlethwait J."/>
            <person name="Bobe J."/>
            <person name="Montfort J."/>
            <person name="Bouchez O."/>
            <person name="Begum T."/>
            <person name="Mejri S."/>
            <person name="Adams A."/>
            <person name="Chen W.-J."/>
            <person name="Guiguen Y."/>
        </authorList>
    </citation>
    <scope>NUCLEOTIDE SEQUENCE</scope>
    <source>
        <strain evidence="13">YG-15Mar2019-1</strain>
        <tissue evidence="13">Brain</tissue>
    </source>
</reference>
<feature type="chain" id="PRO_5039708778" description="RING-type domain-containing protein" evidence="11">
    <location>
        <begin position="29"/>
        <end position="412"/>
    </location>
</feature>
<evidence type="ECO:0000259" key="12">
    <source>
        <dbReference type="PROSITE" id="PS50089"/>
    </source>
</evidence>
<dbReference type="AlphaFoldDB" id="A0A9D3PPH0"/>
<dbReference type="CDD" id="cd02122">
    <property type="entry name" value="PA_GRAIL_like"/>
    <property type="match status" value="1"/>
</dbReference>
<dbReference type="Proteomes" id="UP001046870">
    <property type="component" value="Chromosome 14"/>
</dbReference>
<dbReference type="FunFam" id="3.50.30.30:FF:000003">
    <property type="entry name" value="E3 ubiquitin-protein ligase RNF128"/>
    <property type="match status" value="1"/>
</dbReference>
<evidence type="ECO:0000256" key="11">
    <source>
        <dbReference type="SAM" id="SignalP"/>
    </source>
</evidence>
<evidence type="ECO:0000256" key="10">
    <source>
        <dbReference type="SAM" id="Phobius"/>
    </source>
</evidence>
<dbReference type="Pfam" id="PF02225">
    <property type="entry name" value="PA"/>
    <property type="match status" value="1"/>
</dbReference>
<dbReference type="CDD" id="cd16802">
    <property type="entry name" value="RING-H2_RNF128-like"/>
    <property type="match status" value="1"/>
</dbReference>
<comment type="subcellular location">
    <subcellularLocation>
        <location evidence="1">Membrane</location>
    </subcellularLocation>
</comment>
<evidence type="ECO:0000313" key="14">
    <source>
        <dbReference type="Proteomes" id="UP001046870"/>
    </source>
</evidence>
<protein>
    <recommendedName>
        <fullName evidence="12">RING-type domain-containing protein</fullName>
    </recommendedName>
</protein>
<dbReference type="PANTHER" id="PTHR16200">
    <property type="entry name" value="RING ZINC FINGER"/>
    <property type="match status" value="1"/>
</dbReference>
<dbReference type="EMBL" id="JAFDVH010000014">
    <property type="protein sequence ID" value="KAG7464874.1"/>
    <property type="molecule type" value="Genomic_DNA"/>
</dbReference>
<name>A0A9D3PPH0_MEGAT</name>
<feature type="signal peptide" evidence="11">
    <location>
        <begin position="1"/>
        <end position="28"/>
    </location>
</feature>
<keyword evidence="2 10" id="KW-0812">Transmembrane</keyword>
<evidence type="ECO:0000256" key="9">
    <source>
        <dbReference type="SAM" id="MobiDB-lite"/>
    </source>
</evidence>
<feature type="transmembrane region" description="Helical" evidence="10">
    <location>
        <begin position="184"/>
        <end position="206"/>
    </location>
</feature>
<dbReference type="Gene3D" id="3.30.40.10">
    <property type="entry name" value="Zinc/RING finger domain, C3HC4 (zinc finger)"/>
    <property type="match status" value="1"/>
</dbReference>
<dbReference type="PROSITE" id="PS50089">
    <property type="entry name" value="ZF_RING_2"/>
    <property type="match status" value="1"/>
</dbReference>
<proteinExistence type="predicted"/>
<keyword evidence="3" id="KW-0479">Metal-binding</keyword>
<dbReference type="SUPFAM" id="SSF52025">
    <property type="entry name" value="PA domain"/>
    <property type="match status" value="1"/>
</dbReference>
<dbReference type="InterPro" id="IPR013083">
    <property type="entry name" value="Znf_RING/FYVE/PHD"/>
</dbReference>
<dbReference type="SUPFAM" id="SSF57850">
    <property type="entry name" value="RING/U-box"/>
    <property type="match status" value="1"/>
</dbReference>
<dbReference type="FunFam" id="3.30.40.10:FF:000009">
    <property type="entry name" value="E3 ubiquitin-protein ligase RNF130"/>
    <property type="match status" value="1"/>
</dbReference>
<dbReference type="InterPro" id="IPR046450">
    <property type="entry name" value="PA_dom_sf"/>
</dbReference>
<accession>A0A9D3PPH0</accession>
<feature type="region of interest" description="Disordered" evidence="9">
    <location>
        <begin position="334"/>
        <end position="359"/>
    </location>
</feature>
<organism evidence="13 14">
    <name type="scientific">Megalops atlanticus</name>
    <name type="common">Tarpon</name>
    <name type="synonym">Clupea gigantea</name>
    <dbReference type="NCBI Taxonomy" id="7932"/>
    <lineage>
        <taxon>Eukaryota</taxon>
        <taxon>Metazoa</taxon>
        <taxon>Chordata</taxon>
        <taxon>Craniata</taxon>
        <taxon>Vertebrata</taxon>
        <taxon>Euteleostomi</taxon>
        <taxon>Actinopterygii</taxon>
        <taxon>Neopterygii</taxon>
        <taxon>Teleostei</taxon>
        <taxon>Elopiformes</taxon>
        <taxon>Megalopidae</taxon>
        <taxon>Megalops</taxon>
    </lineage>
</organism>
<dbReference type="SMART" id="SM00184">
    <property type="entry name" value="RING"/>
    <property type="match status" value="1"/>
</dbReference>
<evidence type="ECO:0000256" key="6">
    <source>
        <dbReference type="ARBA" id="ARBA00022989"/>
    </source>
</evidence>
<dbReference type="Gene3D" id="3.50.30.30">
    <property type="match status" value="1"/>
</dbReference>